<evidence type="ECO:0000313" key="2">
    <source>
        <dbReference type="EMBL" id="PXZ05796.1"/>
    </source>
</evidence>
<gene>
    <name evidence="2" type="ORF">DKK79_03730</name>
</gene>
<dbReference type="AlphaFoldDB" id="A0A2V4E4K2"/>
<sequence>MIPKGISVIYAAIHYWCLKFGKLHAKRIKHSKYYGDHVYINKVLCKINIKRVYLWRAVDQGSQTIDVLVQEKSESKATTKFITR</sequence>
<evidence type="ECO:0000313" key="3">
    <source>
        <dbReference type="Proteomes" id="UP000247483"/>
    </source>
</evidence>
<dbReference type="PANTHER" id="PTHR35528:SF3">
    <property type="entry name" value="BLL1675 PROTEIN"/>
    <property type="match status" value="1"/>
</dbReference>
<dbReference type="PANTHER" id="PTHR35528">
    <property type="entry name" value="BLL1675 PROTEIN"/>
    <property type="match status" value="1"/>
</dbReference>
<evidence type="ECO:0000259" key="1">
    <source>
        <dbReference type="Pfam" id="PF13610"/>
    </source>
</evidence>
<dbReference type="InterPro" id="IPR032874">
    <property type="entry name" value="DDE_dom"/>
</dbReference>
<dbReference type="Pfam" id="PF13610">
    <property type="entry name" value="DDE_Tnp_IS240"/>
    <property type="match status" value="1"/>
</dbReference>
<dbReference type="InterPro" id="IPR052183">
    <property type="entry name" value="IS_Transposase"/>
</dbReference>
<dbReference type="Proteomes" id="UP000247483">
    <property type="component" value="Unassembled WGS sequence"/>
</dbReference>
<protein>
    <recommendedName>
        <fullName evidence="1">DDE domain-containing protein</fullName>
    </recommendedName>
</protein>
<comment type="caution">
    <text evidence="2">The sequence shown here is derived from an EMBL/GenBank/DDBJ whole genome shotgun (WGS) entry which is preliminary data.</text>
</comment>
<feature type="domain" description="DDE" evidence="1">
    <location>
        <begin position="37"/>
        <end position="84"/>
    </location>
</feature>
<organism evidence="2 3">
    <name type="scientific">Gilliamella apicola</name>
    <dbReference type="NCBI Taxonomy" id="1196095"/>
    <lineage>
        <taxon>Bacteria</taxon>
        <taxon>Pseudomonadati</taxon>
        <taxon>Pseudomonadota</taxon>
        <taxon>Gammaproteobacteria</taxon>
        <taxon>Orbales</taxon>
        <taxon>Orbaceae</taxon>
        <taxon>Gilliamella</taxon>
    </lineage>
</organism>
<proteinExistence type="predicted"/>
<accession>A0A2V4E4K2</accession>
<dbReference type="EMBL" id="QGLP01000004">
    <property type="protein sequence ID" value="PXZ05796.1"/>
    <property type="molecule type" value="Genomic_DNA"/>
</dbReference>
<dbReference type="RefSeq" id="WP_110422901.1">
    <property type="nucleotide sequence ID" value="NZ_QGLP01000004.1"/>
</dbReference>
<reference evidence="2 3" key="1">
    <citation type="submission" date="2018-05" db="EMBL/GenBank/DDBJ databases">
        <title>Reference genomes for bee gut microbiota database.</title>
        <authorList>
            <person name="Ellegaard K.M."/>
        </authorList>
    </citation>
    <scope>NUCLEOTIDE SEQUENCE [LARGE SCALE GENOMIC DNA]</scope>
    <source>
        <strain evidence="2 3">ESL0177</strain>
    </source>
</reference>
<name>A0A2V4E4K2_9GAMM</name>